<evidence type="ECO:0000256" key="2">
    <source>
        <dbReference type="ARBA" id="ARBA00023125"/>
    </source>
</evidence>
<comment type="caution">
    <text evidence="6">The sequence shown here is derived from an EMBL/GenBank/DDBJ whole genome shotgun (WGS) entry which is preliminary data.</text>
</comment>
<dbReference type="SUPFAM" id="SSF48498">
    <property type="entry name" value="Tetracyclin repressor-like, C-terminal domain"/>
    <property type="match status" value="1"/>
</dbReference>
<dbReference type="InterPro" id="IPR001647">
    <property type="entry name" value="HTH_TetR"/>
</dbReference>
<dbReference type="PROSITE" id="PS50977">
    <property type="entry name" value="HTH_TETR_2"/>
    <property type="match status" value="1"/>
</dbReference>
<proteinExistence type="predicted"/>
<keyword evidence="7" id="KW-1185">Reference proteome</keyword>
<dbReference type="PANTHER" id="PTHR30055">
    <property type="entry name" value="HTH-TYPE TRANSCRIPTIONAL REGULATOR RUTR"/>
    <property type="match status" value="1"/>
</dbReference>
<dbReference type="SUPFAM" id="SSF46689">
    <property type="entry name" value="Homeodomain-like"/>
    <property type="match status" value="1"/>
</dbReference>
<name>A0A918KLJ8_9GAMM</name>
<dbReference type="Gene3D" id="1.10.10.60">
    <property type="entry name" value="Homeodomain-like"/>
    <property type="match status" value="1"/>
</dbReference>
<protein>
    <recommendedName>
        <fullName evidence="5">HTH tetR-type domain-containing protein</fullName>
    </recommendedName>
</protein>
<dbReference type="GO" id="GO:0003700">
    <property type="term" value="F:DNA-binding transcription factor activity"/>
    <property type="evidence" value="ECO:0007669"/>
    <property type="project" value="TreeGrafter"/>
</dbReference>
<evidence type="ECO:0000256" key="1">
    <source>
        <dbReference type="ARBA" id="ARBA00023015"/>
    </source>
</evidence>
<dbReference type="PROSITE" id="PS01081">
    <property type="entry name" value="HTH_TETR_1"/>
    <property type="match status" value="1"/>
</dbReference>
<organism evidence="6 7">
    <name type="scientific">Saccharospirillum salsuginis</name>
    <dbReference type="NCBI Taxonomy" id="418750"/>
    <lineage>
        <taxon>Bacteria</taxon>
        <taxon>Pseudomonadati</taxon>
        <taxon>Pseudomonadota</taxon>
        <taxon>Gammaproteobacteria</taxon>
        <taxon>Oceanospirillales</taxon>
        <taxon>Saccharospirillaceae</taxon>
        <taxon>Saccharospirillum</taxon>
    </lineage>
</organism>
<dbReference type="PANTHER" id="PTHR30055:SF234">
    <property type="entry name" value="HTH-TYPE TRANSCRIPTIONAL REGULATOR BETI"/>
    <property type="match status" value="1"/>
</dbReference>
<dbReference type="Proteomes" id="UP000626148">
    <property type="component" value="Unassembled WGS sequence"/>
</dbReference>
<evidence type="ECO:0000259" key="5">
    <source>
        <dbReference type="PROSITE" id="PS50977"/>
    </source>
</evidence>
<reference evidence="6" key="2">
    <citation type="submission" date="2020-09" db="EMBL/GenBank/DDBJ databases">
        <authorList>
            <person name="Sun Q."/>
            <person name="Kim S."/>
        </authorList>
    </citation>
    <scope>NUCLEOTIDE SEQUENCE</scope>
    <source>
        <strain evidence="6">KCTC 22169</strain>
    </source>
</reference>
<accession>A0A918KLJ8</accession>
<keyword evidence="2 4" id="KW-0238">DNA-binding</keyword>
<dbReference type="InterPro" id="IPR050109">
    <property type="entry name" value="HTH-type_TetR-like_transc_reg"/>
</dbReference>
<evidence type="ECO:0000256" key="3">
    <source>
        <dbReference type="ARBA" id="ARBA00023163"/>
    </source>
</evidence>
<dbReference type="Pfam" id="PF00440">
    <property type="entry name" value="TetR_N"/>
    <property type="match status" value="1"/>
</dbReference>
<dbReference type="RefSeq" id="WP_189611382.1">
    <property type="nucleotide sequence ID" value="NZ_BMXR01000009.1"/>
</dbReference>
<reference evidence="6" key="1">
    <citation type="journal article" date="2014" name="Int. J. Syst. Evol. Microbiol.">
        <title>Complete genome sequence of Corynebacterium casei LMG S-19264T (=DSM 44701T), isolated from a smear-ripened cheese.</title>
        <authorList>
            <consortium name="US DOE Joint Genome Institute (JGI-PGF)"/>
            <person name="Walter F."/>
            <person name="Albersmeier A."/>
            <person name="Kalinowski J."/>
            <person name="Ruckert C."/>
        </authorList>
    </citation>
    <scope>NUCLEOTIDE SEQUENCE</scope>
    <source>
        <strain evidence="6">KCTC 22169</strain>
    </source>
</reference>
<sequence>MTRNSLTPKTARGARTLEKILRAAEAEFGERGFHEGSIVGITRRAEIGQGTFYLYFKTKEAVLRELVLYTSRQLRHYLSEQVIDVDDRLAAERIGFRAFLDYIRAHPNLYRIVQESQFVDPDVHRAYYEAFAEGYIEALNRAGQQQQIRTGDFSVWAWSIMGMMHFIGQRYLLWNEDRELDDVVDAVLDLMVHGLERPA</sequence>
<feature type="domain" description="HTH tetR-type" evidence="5">
    <location>
        <begin position="14"/>
        <end position="74"/>
    </location>
</feature>
<dbReference type="EMBL" id="BMXR01000009">
    <property type="protein sequence ID" value="GGX65480.1"/>
    <property type="molecule type" value="Genomic_DNA"/>
</dbReference>
<dbReference type="PRINTS" id="PR00455">
    <property type="entry name" value="HTHTETR"/>
</dbReference>
<keyword evidence="1" id="KW-0805">Transcription regulation</keyword>
<dbReference type="InterPro" id="IPR009057">
    <property type="entry name" value="Homeodomain-like_sf"/>
</dbReference>
<evidence type="ECO:0000313" key="6">
    <source>
        <dbReference type="EMBL" id="GGX65480.1"/>
    </source>
</evidence>
<dbReference type="AlphaFoldDB" id="A0A918KLJ8"/>
<evidence type="ECO:0000313" key="7">
    <source>
        <dbReference type="Proteomes" id="UP000626148"/>
    </source>
</evidence>
<dbReference type="InterPro" id="IPR023772">
    <property type="entry name" value="DNA-bd_HTH_TetR-type_CS"/>
</dbReference>
<evidence type="ECO:0000256" key="4">
    <source>
        <dbReference type="PROSITE-ProRule" id="PRU00335"/>
    </source>
</evidence>
<dbReference type="GO" id="GO:0000976">
    <property type="term" value="F:transcription cis-regulatory region binding"/>
    <property type="evidence" value="ECO:0007669"/>
    <property type="project" value="TreeGrafter"/>
</dbReference>
<dbReference type="InterPro" id="IPR036271">
    <property type="entry name" value="Tet_transcr_reg_TetR-rel_C_sf"/>
</dbReference>
<feature type="DNA-binding region" description="H-T-H motif" evidence="4">
    <location>
        <begin position="37"/>
        <end position="56"/>
    </location>
</feature>
<keyword evidence="3" id="KW-0804">Transcription</keyword>
<gene>
    <name evidence="6" type="ORF">GCM10007392_36690</name>
</gene>
<dbReference type="Gene3D" id="1.10.357.10">
    <property type="entry name" value="Tetracycline Repressor, domain 2"/>
    <property type="match status" value="1"/>
</dbReference>